<dbReference type="PANTHER" id="PTHR13887:SF14">
    <property type="entry name" value="DISULFIDE BOND FORMATION PROTEIN D"/>
    <property type="match status" value="1"/>
</dbReference>
<evidence type="ECO:0000256" key="2">
    <source>
        <dbReference type="ARBA" id="ARBA00005791"/>
    </source>
</evidence>
<gene>
    <name evidence="8" type="ORF">HNQ73_003576</name>
</gene>
<dbReference type="Proteomes" id="UP000588017">
    <property type="component" value="Unassembled WGS sequence"/>
</dbReference>
<dbReference type="Gene3D" id="3.40.30.10">
    <property type="entry name" value="Glutaredoxin"/>
    <property type="match status" value="1"/>
</dbReference>
<evidence type="ECO:0000256" key="3">
    <source>
        <dbReference type="ARBA" id="ARBA00022729"/>
    </source>
</evidence>
<dbReference type="AlphaFoldDB" id="A0A841KKX5"/>
<dbReference type="Pfam" id="PF13462">
    <property type="entry name" value="Thioredoxin_4"/>
    <property type="match status" value="1"/>
</dbReference>
<keyword evidence="9" id="KW-1185">Reference proteome</keyword>
<dbReference type="PROSITE" id="PS51352">
    <property type="entry name" value="THIOREDOXIN_2"/>
    <property type="match status" value="1"/>
</dbReference>
<evidence type="ECO:0000256" key="6">
    <source>
        <dbReference type="ARBA" id="ARBA00023284"/>
    </source>
</evidence>
<evidence type="ECO:0000256" key="1">
    <source>
        <dbReference type="ARBA" id="ARBA00003565"/>
    </source>
</evidence>
<dbReference type="CDD" id="cd03023">
    <property type="entry name" value="DsbA_Com1_like"/>
    <property type="match status" value="1"/>
</dbReference>
<evidence type="ECO:0000259" key="7">
    <source>
        <dbReference type="PROSITE" id="PS51352"/>
    </source>
</evidence>
<dbReference type="InterPro" id="IPR006311">
    <property type="entry name" value="TAT_signal"/>
</dbReference>
<comment type="similarity">
    <text evidence="2">Belongs to the thioredoxin family. DsbA subfamily.</text>
</comment>
<dbReference type="InterPro" id="IPR012336">
    <property type="entry name" value="Thioredoxin-like_fold"/>
</dbReference>
<dbReference type="InterPro" id="IPR013766">
    <property type="entry name" value="Thioredoxin_domain"/>
</dbReference>
<evidence type="ECO:0000313" key="8">
    <source>
        <dbReference type="EMBL" id="MBB6169919.1"/>
    </source>
</evidence>
<keyword evidence="3" id="KW-0732">Signal</keyword>
<name>A0A841KKX5_9HYPH</name>
<keyword evidence="5" id="KW-1015">Disulfide bond</keyword>
<feature type="domain" description="Thioredoxin" evidence="7">
    <location>
        <begin position="20"/>
        <end position="206"/>
    </location>
</feature>
<keyword evidence="4" id="KW-0560">Oxidoreductase</keyword>
<comment type="caution">
    <text evidence="8">The sequence shown here is derived from an EMBL/GenBank/DDBJ whole genome shotgun (WGS) entry which is preliminary data.</text>
</comment>
<dbReference type="SUPFAM" id="SSF52833">
    <property type="entry name" value="Thioredoxin-like"/>
    <property type="match status" value="1"/>
</dbReference>
<reference evidence="8 9" key="1">
    <citation type="submission" date="2020-08" db="EMBL/GenBank/DDBJ databases">
        <title>Genomic Encyclopedia of Type Strains, Phase IV (KMG-IV): sequencing the most valuable type-strain genomes for metagenomic binning, comparative biology and taxonomic classification.</title>
        <authorList>
            <person name="Goeker M."/>
        </authorList>
    </citation>
    <scope>NUCLEOTIDE SEQUENCE [LARGE SCALE GENOMIC DNA]</scope>
    <source>
        <strain evidence="8 9">DSM 101465</strain>
    </source>
</reference>
<keyword evidence="6" id="KW-0676">Redox-active center</keyword>
<accession>A0A841KKX5</accession>
<evidence type="ECO:0000256" key="4">
    <source>
        <dbReference type="ARBA" id="ARBA00023002"/>
    </source>
</evidence>
<dbReference type="RefSeq" id="WP_183336736.1">
    <property type="nucleotide sequence ID" value="NZ_BMHX01000016.1"/>
</dbReference>
<comment type="function">
    <text evidence="1">May be required for disulfide bond formation in some proteins.</text>
</comment>
<organism evidence="8 9">
    <name type="scientific">Chelatococcus composti</name>
    <dbReference type="NCBI Taxonomy" id="1743235"/>
    <lineage>
        <taxon>Bacteria</taxon>
        <taxon>Pseudomonadati</taxon>
        <taxon>Pseudomonadota</taxon>
        <taxon>Alphaproteobacteria</taxon>
        <taxon>Hyphomicrobiales</taxon>
        <taxon>Chelatococcaceae</taxon>
        <taxon>Chelatococcus</taxon>
    </lineage>
</organism>
<dbReference type="GO" id="GO:0016853">
    <property type="term" value="F:isomerase activity"/>
    <property type="evidence" value="ECO:0007669"/>
    <property type="project" value="UniProtKB-KW"/>
</dbReference>
<dbReference type="EMBL" id="JACHEH010000017">
    <property type="protein sequence ID" value="MBB6169919.1"/>
    <property type="molecule type" value="Genomic_DNA"/>
</dbReference>
<dbReference type="InterPro" id="IPR036249">
    <property type="entry name" value="Thioredoxin-like_sf"/>
</dbReference>
<dbReference type="GO" id="GO:0016491">
    <property type="term" value="F:oxidoreductase activity"/>
    <property type="evidence" value="ECO:0007669"/>
    <property type="project" value="UniProtKB-KW"/>
</dbReference>
<protein>
    <submittedName>
        <fullName evidence="8">Protein-disulfide isomerase</fullName>
    </submittedName>
</protein>
<sequence>MLNRRQFFATLIFAGTGASASILRATPSRAQGYPTEKDVYFDPDIPALGNPKGDVTIAEFFDYQCPYCKRNHLELMKVIESDGRIRLVMKVFPIFGDPSIYAANLVLASAAAGKYAAALEALMNTPARLSRQDVDATLKKVGLDPTELHAAYKKKSRQIDAIIVRNIAQANAFNLQGTPAFVIGLKIYPGYMNEKALKEAVAEARNA</sequence>
<evidence type="ECO:0000256" key="5">
    <source>
        <dbReference type="ARBA" id="ARBA00023157"/>
    </source>
</evidence>
<keyword evidence="8" id="KW-0413">Isomerase</keyword>
<evidence type="ECO:0000313" key="9">
    <source>
        <dbReference type="Proteomes" id="UP000588017"/>
    </source>
</evidence>
<dbReference type="PROSITE" id="PS51318">
    <property type="entry name" value="TAT"/>
    <property type="match status" value="1"/>
</dbReference>
<proteinExistence type="inferred from homology"/>
<dbReference type="PANTHER" id="PTHR13887">
    <property type="entry name" value="GLUTATHIONE S-TRANSFERASE KAPPA"/>
    <property type="match status" value="1"/>
</dbReference>